<evidence type="ECO:0000313" key="1">
    <source>
        <dbReference type="EMBL" id="CAF2825168.1"/>
    </source>
</evidence>
<dbReference type="AlphaFoldDB" id="A0A7R8H2A4"/>
<protein>
    <submittedName>
        <fullName evidence="1">(salmon louse) hypothetical protein</fullName>
    </submittedName>
</protein>
<proteinExistence type="predicted"/>
<organism evidence="1 2">
    <name type="scientific">Lepeophtheirus salmonis</name>
    <name type="common">Salmon louse</name>
    <name type="synonym">Caligus salmonis</name>
    <dbReference type="NCBI Taxonomy" id="72036"/>
    <lineage>
        <taxon>Eukaryota</taxon>
        <taxon>Metazoa</taxon>
        <taxon>Ecdysozoa</taxon>
        <taxon>Arthropoda</taxon>
        <taxon>Crustacea</taxon>
        <taxon>Multicrustacea</taxon>
        <taxon>Hexanauplia</taxon>
        <taxon>Copepoda</taxon>
        <taxon>Siphonostomatoida</taxon>
        <taxon>Caligidae</taxon>
        <taxon>Lepeophtheirus</taxon>
    </lineage>
</organism>
<dbReference type="EMBL" id="HG994592">
    <property type="protein sequence ID" value="CAF2825168.1"/>
    <property type="molecule type" value="Genomic_DNA"/>
</dbReference>
<dbReference type="Proteomes" id="UP000675881">
    <property type="component" value="Chromosome 13"/>
</dbReference>
<reference evidence="1" key="1">
    <citation type="submission" date="2021-02" db="EMBL/GenBank/DDBJ databases">
        <authorList>
            <person name="Bekaert M."/>
        </authorList>
    </citation>
    <scope>NUCLEOTIDE SEQUENCE</scope>
    <source>
        <strain evidence="1">IoA-00</strain>
    </source>
</reference>
<evidence type="ECO:0000313" key="2">
    <source>
        <dbReference type="Proteomes" id="UP000675881"/>
    </source>
</evidence>
<sequence length="146" mass="16949">MEKEEKAQRKFLSCNASEPTQEPVIPDLDEYFQNSSPIPHIFDREEQSSTGDDFKEGITLISPQSTDKKCSKEVLKEEAEEEKLWKKSISKCKNLISQDFCDEYKDRCDIDPKVRYACKKTCRLCNNSCYDALLNDLQCNTFKRKG</sequence>
<keyword evidence="2" id="KW-1185">Reference proteome</keyword>
<accession>A0A7R8H2A4</accession>
<name>A0A7R8H2A4_LEPSM</name>
<gene>
    <name evidence="1" type="ORF">LSAA_4231</name>
</gene>